<dbReference type="CDD" id="cd17324">
    <property type="entry name" value="MFS_NepI_like"/>
    <property type="match status" value="1"/>
</dbReference>
<evidence type="ECO:0000256" key="7">
    <source>
        <dbReference type="SAM" id="Phobius"/>
    </source>
</evidence>
<evidence type="ECO:0000313" key="10">
    <source>
        <dbReference type="Proteomes" id="UP000266340"/>
    </source>
</evidence>
<name>A0A398CFD9_9BACL</name>
<feature type="transmembrane region" description="Helical" evidence="7">
    <location>
        <begin position="352"/>
        <end position="370"/>
    </location>
</feature>
<gene>
    <name evidence="9" type="ORF">D3H35_14085</name>
</gene>
<feature type="transmembrane region" description="Helical" evidence="7">
    <location>
        <begin position="64"/>
        <end position="83"/>
    </location>
</feature>
<dbReference type="InterPro" id="IPR001958">
    <property type="entry name" value="Tet-R_TetA/multi-R_MdtG-like"/>
</dbReference>
<evidence type="ECO:0000256" key="5">
    <source>
        <dbReference type="ARBA" id="ARBA00022989"/>
    </source>
</evidence>
<feature type="transmembrane region" description="Helical" evidence="7">
    <location>
        <begin position="289"/>
        <end position="309"/>
    </location>
</feature>
<accession>A0A398CFD9</accession>
<feature type="transmembrane region" description="Helical" evidence="7">
    <location>
        <begin position="329"/>
        <end position="346"/>
    </location>
</feature>
<keyword evidence="6 7" id="KW-0472">Membrane</keyword>
<keyword evidence="2" id="KW-0813">Transport</keyword>
<keyword evidence="3" id="KW-1003">Cell membrane</keyword>
<dbReference type="PANTHER" id="PTHR43124:SF3">
    <property type="entry name" value="CHLORAMPHENICOL EFFLUX PUMP RV0191"/>
    <property type="match status" value="1"/>
</dbReference>
<organism evidence="9 10">
    <name type="scientific">Cohnella faecalis</name>
    <dbReference type="NCBI Taxonomy" id="2315694"/>
    <lineage>
        <taxon>Bacteria</taxon>
        <taxon>Bacillati</taxon>
        <taxon>Bacillota</taxon>
        <taxon>Bacilli</taxon>
        <taxon>Bacillales</taxon>
        <taxon>Paenibacillaceae</taxon>
        <taxon>Cohnella</taxon>
    </lineage>
</organism>
<proteinExistence type="predicted"/>
<protein>
    <submittedName>
        <fullName evidence="9">MFS transporter</fullName>
    </submittedName>
</protein>
<dbReference type="InterPro" id="IPR011701">
    <property type="entry name" value="MFS"/>
</dbReference>
<comment type="subcellular location">
    <subcellularLocation>
        <location evidence="1">Cell membrane</location>
        <topology evidence="1">Multi-pass membrane protein</topology>
    </subcellularLocation>
</comment>
<dbReference type="InterPro" id="IPR020846">
    <property type="entry name" value="MFS_dom"/>
</dbReference>
<evidence type="ECO:0000313" key="9">
    <source>
        <dbReference type="EMBL" id="RIE01906.1"/>
    </source>
</evidence>
<dbReference type="EMBL" id="QXJM01000039">
    <property type="protein sequence ID" value="RIE01906.1"/>
    <property type="molecule type" value="Genomic_DNA"/>
</dbReference>
<feature type="transmembrane region" description="Helical" evidence="7">
    <location>
        <begin position="236"/>
        <end position="257"/>
    </location>
</feature>
<dbReference type="InterPro" id="IPR036259">
    <property type="entry name" value="MFS_trans_sf"/>
</dbReference>
<dbReference type="InterPro" id="IPR050189">
    <property type="entry name" value="MFS_Efflux_Transporters"/>
</dbReference>
<dbReference type="Pfam" id="PF07690">
    <property type="entry name" value="MFS_1"/>
    <property type="match status" value="1"/>
</dbReference>
<dbReference type="GO" id="GO:0022857">
    <property type="term" value="F:transmembrane transporter activity"/>
    <property type="evidence" value="ECO:0007669"/>
    <property type="project" value="InterPro"/>
</dbReference>
<evidence type="ECO:0000256" key="4">
    <source>
        <dbReference type="ARBA" id="ARBA00022692"/>
    </source>
</evidence>
<dbReference type="AlphaFoldDB" id="A0A398CFD9"/>
<evidence type="ECO:0000256" key="1">
    <source>
        <dbReference type="ARBA" id="ARBA00004651"/>
    </source>
</evidence>
<dbReference type="RefSeq" id="WP_119149956.1">
    <property type="nucleotide sequence ID" value="NZ_JBHSOV010000020.1"/>
</dbReference>
<feature type="transmembrane region" description="Helical" evidence="7">
    <location>
        <begin position="151"/>
        <end position="174"/>
    </location>
</feature>
<dbReference type="PROSITE" id="PS50850">
    <property type="entry name" value="MFS"/>
    <property type="match status" value="1"/>
</dbReference>
<feature type="transmembrane region" description="Helical" evidence="7">
    <location>
        <begin position="122"/>
        <end position="145"/>
    </location>
</feature>
<sequence>MFTFVMFLIGTDTFIVSPLLPTLRAEFGIATDISGWIVSAYALGYALTALVAGPLSDRADRKKVLLVGLVGFALFTALCGTATGFASLFAYRLAAGVCAAFVSPQVWASIPQLVAPSQTLKTMGWATAGLSLAQILGIPLGSLLARDSWRLPFFGVGALCIVALIWIYTVMPAVPPRAVSAGGRVSIAQSYRMLWAAAGAPLAFSAHLLYFIGSFGSFTYLGIWLADRYALTVEQIGLFVLVYGAGNLTGSLLGARIAERWGKLAALTAALSAIGAAYLLAPYSPNAEIAAAACFFASFAGGQALPLILSSLQGLNSSLRGTISSLANAAMYVGTTAGSALSGWLYVSDGGFKTVGMLVAVSMAGALLLFRRSGIVRADRTGLKQARSSLADR</sequence>
<feature type="domain" description="Major facilitator superfamily (MFS) profile" evidence="8">
    <location>
        <begin position="1"/>
        <end position="374"/>
    </location>
</feature>
<feature type="transmembrane region" description="Helical" evidence="7">
    <location>
        <begin position="33"/>
        <end position="52"/>
    </location>
</feature>
<dbReference type="PANTHER" id="PTHR43124">
    <property type="entry name" value="PURINE EFFLUX PUMP PBUE"/>
    <property type="match status" value="1"/>
</dbReference>
<evidence type="ECO:0000259" key="8">
    <source>
        <dbReference type="PROSITE" id="PS50850"/>
    </source>
</evidence>
<dbReference type="SUPFAM" id="SSF103473">
    <property type="entry name" value="MFS general substrate transporter"/>
    <property type="match status" value="1"/>
</dbReference>
<dbReference type="Proteomes" id="UP000266340">
    <property type="component" value="Unassembled WGS sequence"/>
</dbReference>
<dbReference type="GO" id="GO:0005886">
    <property type="term" value="C:plasma membrane"/>
    <property type="evidence" value="ECO:0007669"/>
    <property type="project" value="UniProtKB-SubCell"/>
</dbReference>
<evidence type="ECO:0000256" key="3">
    <source>
        <dbReference type="ARBA" id="ARBA00022475"/>
    </source>
</evidence>
<evidence type="ECO:0000256" key="6">
    <source>
        <dbReference type="ARBA" id="ARBA00023136"/>
    </source>
</evidence>
<dbReference type="Gene3D" id="1.20.1250.20">
    <property type="entry name" value="MFS general substrate transporter like domains"/>
    <property type="match status" value="1"/>
</dbReference>
<feature type="transmembrane region" description="Helical" evidence="7">
    <location>
        <begin position="194"/>
        <end position="216"/>
    </location>
</feature>
<keyword evidence="4 7" id="KW-0812">Transmembrane</keyword>
<keyword evidence="10" id="KW-1185">Reference proteome</keyword>
<evidence type="ECO:0000256" key="2">
    <source>
        <dbReference type="ARBA" id="ARBA00022448"/>
    </source>
</evidence>
<reference evidence="9 10" key="1">
    <citation type="submission" date="2018-09" db="EMBL/GenBank/DDBJ databases">
        <title>Cohnella cavernae sp. nov., isolated from a karst cave.</title>
        <authorList>
            <person name="Zhu H."/>
        </authorList>
    </citation>
    <scope>NUCLEOTIDE SEQUENCE [LARGE SCALE GENOMIC DNA]</scope>
    <source>
        <strain evidence="9 10">K2E09-144</strain>
    </source>
</reference>
<dbReference type="PRINTS" id="PR01035">
    <property type="entry name" value="TCRTETA"/>
</dbReference>
<keyword evidence="5 7" id="KW-1133">Transmembrane helix</keyword>
<comment type="caution">
    <text evidence="9">The sequence shown here is derived from an EMBL/GenBank/DDBJ whole genome shotgun (WGS) entry which is preliminary data.</text>
</comment>